<keyword evidence="2" id="KW-1003">Cell membrane</keyword>
<accession>A0ABT8SW55</accession>
<dbReference type="NCBIfam" id="NF033808">
    <property type="entry name" value="copper_CopD"/>
    <property type="match status" value="1"/>
</dbReference>
<keyword evidence="3 6" id="KW-0812">Transmembrane</keyword>
<comment type="subcellular location">
    <subcellularLocation>
        <location evidence="1">Cell membrane</location>
        <topology evidence="1">Multi-pass membrane protein</topology>
    </subcellularLocation>
</comment>
<name>A0ABT8SW55_9HYPH</name>
<dbReference type="EMBL" id="JAUKWQ010000003">
    <property type="protein sequence ID" value="MDO1582571.1"/>
    <property type="molecule type" value="Genomic_DNA"/>
</dbReference>
<feature type="transmembrane region" description="Helical" evidence="6">
    <location>
        <begin position="116"/>
        <end position="134"/>
    </location>
</feature>
<organism evidence="8 9">
    <name type="scientific">Rhizobium oryzicola</name>
    <dbReference type="NCBI Taxonomy" id="1232668"/>
    <lineage>
        <taxon>Bacteria</taxon>
        <taxon>Pseudomonadati</taxon>
        <taxon>Pseudomonadota</taxon>
        <taxon>Alphaproteobacteria</taxon>
        <taxon>Hyphomicrobiales</taxon>
        <taxon>Rhizobiaceae</taxon>
        <taxon>Rhizobium/Agrobacterium group</taxon>
        <taxon>Rhizobium</taxon>
    </lineage>
</organism>
<feature type="transmembrane region" description="Helical" evidence="6">
    <location>
        <begin position="91"/>
        <end position="109"/>
    </location>
</feature>
<dbReference type="Pfam" id="PF05425">
    <property type="entry name" value="CopD"/>
    <property type="match status" value="1"/>
</dbReference>
<dbReference type="InterPro" id="IPR047689">
    <property type="entry name" value="CopD"/>
</dbReference>
<sequence length="293" mass="31741">MSPETVFILCRWAFFGAAIYLWGANAYLAACVRGPLLPVLELPLRRGNRIALVTVFTATVLLLPVRTALIADGWTDAVSPTVIKDVLFSTSIGQAWLAQSACLIALCLASRARRHALPLIVMASGALLATSSMTGHATMNDGWRDVVHRINDCLHILSGGAWAGALVPVLLTLSHASHADSIPEREKALIRFSRYGHVTVLLVLLTGVINSSLILQGTSLDPNSEYLRLLAIKILIVSIMVLVAVFNRYVVVPRIGLSRERAYAHLRMMTLVECILASLVLGLVAWFGTLDPS</sequence>
<evidence type="ECO:0000313" key="8">
    <source>
        <dbReference type="EMBL" id="MDO1582571.1"/>
    </source>
</evidence>
<feature type="domain" description="Copper resistance protein D" evidence="7">
    <location>
        <begin position="187"/>
        <end position="286"/>
    </location>
</feature>
<evidence type="ECO:0000256" key="4">
    <source>
        <dbReference type="ARBA" id="ARBA00022989"/>
    </source>
</evidence>
<dbReference type="InterPro" id="IPR008457">
    <property type="entry name" value="Cu-R_CopD_dom"/>
</dbReference>
<evidence type="ECO:0000313" key="9">
    <source>
        <dbReference type="Proteomes" id="UP001169006"/>
    </source>
</evidence>
<keyword evidence="9" id="KW-1185">Reference proteome</keyword>
<reference evidence="8" key="1">
    <citation type="journal article" date="2015" name="Int. J. Syst. Evol. Microbiol.">
        <title>Rhizobium oryzicola sp. nov., potential plant-growth-promoting endophytic bacteria isolated from rice roots.</title>
        <authorList>
            <person name="Zhang X.X."/>
            <person name="Gao J.S."/>
            <person name="Cao Y.H."/>
            <person name="Sheirdil R.A."/>
            <person name="Wang X.C."/>
            <person name="Zhang L."/>
        </authorList>
    </citation>
    <scope>NUCLEOTIDE SEQUENCE</scope>
    <source>
        <strain evidence="8">05753</strain>
    </source>
</reference>
<keyword evidence="5 6" id="KW-0472">Membrane</keyword>
<comment type="caution">
    <text evidence="8">The sequence shown here is derived from an EMBL/GenBank/DDBJ whole genome shotgun (WGS) entry which is preliminary data.</text>
</comment>
<feature type="transmembrane region" description="Helical" evidence="6">
    <location>
        <begin position="154"/>
        <end position="174"/>
    </location>
</feature>
<dbReference type="InterPro" id="IPR032694">
    <property type="entry name" value="CopC/D"/>
</dbReference>
<proteinExistence type="predicted"/>
<gene>
    <name evidence="8" type="primary">copD</name>
    <name evidence="8" type="ORF">Q2T52_10730</name>
</gene>
<feature type="transmembrane region" description="Helical" evidence="6">
    <location>
        <begin position="226"/>
        <end position="247"/>
    </location>
</feature>
<evidence type="ECO:0000256" key="3">
    <source>
        <dbReference type="ARBA" id="ARBA00022692"/>
    </source>
</evidence>
<feature type="transmembrane region" description="Helical" evidence="6">
    <location>
        <begin position="195"/>
        <end position="214"/>
    </location>
</feature>
<evidence type="ECO:0000256" key="5">
    <source>
        <dbReference type="ARBA" id="ARBA00023136"/>
    </source>
</evidence>
<dbReference type="PANTHER" id="PTHR34820:SF4">
    <property type="entry name" value="INNER MEMBRANE PROTEIN YEBZ"/>
    <property type="match status" value="1"/>
</dbReference>
<dbReference type="RefSeq" id="WP_302076744.1">
    <property type="nucleotide sequence ID" value="NZ_JAUKWQ010000003.1"/>
</dbReference>
<reference evidence="8" key="2">
    <citation type="submission" date="2023-07" db="EMBL/GenBank/DDBJ databases">
        <authorList>
            <person name="Sun H."/>
        </authorList>
    </citation>
    <scope>NUCLEOTIDE SEQUENCE</scope>
    <source>
        <strain evidence="8">05753</strain>
    </source>
</reference>
<feature type="transmembrane region" description="Helical" evidence="6">
    <location>
        <begin position="6"/>
        <end position="29"/>
    </location>
</feature>
<feature type="transmembrane region" description="Helical" evidence="6">
    <location>
        <begin position="50"/>
        <end position="71"/>
    </location>
</feature>
<evidence type="ECO:0000259" key="7">
    <source>
        <dbReference type="Pfam" id="PF05425"/>
    </source>
</evidence>
<dbReference type="PANTHER" id="PTHR34820">
    <property type="entry name" value="INNER MEMBRANE PROTEIN YEBZ"/>
    <property type="match status" value="1"/>
</dbReference>
<evidence type="ECO:0000256" key="6">
    <source>
        <dbReference type="SAM" id="Phobius"/>
    </source>
</evidence>
<feature type="transmembrane region" description="Helical" evidence="6">
    <location>
        <begin position="268"/>
        <end position="288"/>
    </location>
</feature>
<evidence type="ECO:0000256" key="1">
    <source>
        <dbReference type="ARBA" id="ARBA00004651"/>
    </source>
</evidence>
<dbReference type="Proteomes" id="UP001169006">
    <property type="component" value="Unassembled WGS sequence"/>
</dbReference>
<keyword evidence="4 6" id="KW-1133">Transmembrane helix</keyword>
<protein>
    <submittedName>
        <fullName evidence="8">Copper homeostasis membrane protein CopD</fullName>
    </submittedName>
</protein>
<evidence type="ECO:0000256" key="2">
    <source>
        <dbReference type="ARBA" id="ARBA00022475"/>
    </source>
</evidence>